<dbReference type="Proteomes" id="UP000193467">
    <property type="component" value="Unassembled WGS sequence"/>
</dbReference>
<feature type="compositionally biased region" description="Basic residues" evidence="1">
    <location>
        <begin position="1"/>
        <end position="10"/>
    </location>
</feature>
<reference evidence="2 3" key="1">
    <citation type="submission" date="2016-07" db="EMBL/GenBank/DDBJ databases">
        <title>Pervasive Adenine N6-methylation of Active Genes in Fungi.</title>
        <authorList>
            <consortium name="DOE Joint Genome Institute"/>
            <person name="Mondo S.J."/>
            <person name="Dannebaum R.O."/>
            <person name="Kuo R.C."/>
            <person name="Labutti K."/>
            <person name="Haridas S."/>
            <person name="Kuo A."/>
            <person name="Salamov A."/>
            <person name="Ahrendt S.R."/>
            <person name="Lipzen A."/>
            <person name="Sullivan W."/>
            <person name="Andreopoulos W.B."/>
            <person name="Clum A."/>
            <person name="Lindquist E."/>
            <person name="Daum C."/>
            <person name="Ramamoorthy G.K."/>
            <person name="Gryganskyi A."/>
            <person name="Culley D."/>
            <person name="Magnuson J.K."/>
            <person name="James T.Y."/>
            <person name="O'Malley M.A."/>
            <person name="Stajich J.E."/>
            <person name="Spatafora J.W."/>
            <person name="Visel A."/>
            <person name="Grigoriev I.V."/>
        </authorList>
    </citation>
    <scope>NUCLEOTIDE SEQUENCE [LARGE SCALE GENOMIC DNA]</scope>
    <source>
        <strain evidence="2 3">62-1032</strain>
    </source>
</reference>
<feature type="compositionally biased region" description="Low complexity" evidence="1">
    <location>
        <begin position="19"/>
        <end position="47"/>
    </location>
</feature>
<dbReference type="AlphaFoldDB" id="A0A1Y2F3I1"/>
<sequence>MFSSLLHHHPLLPPPPPLHSSNSSSNHLHSRPRSSSLNPPGSPNPIRRASRSFRRGRGRSLSSARRALRERGGGGPRSSFHLLRRMSRRVRSLYLKLSRRRERAHPPSLVPLPRHPLALLPPLPTPLLSHQANIIRTALLHHHLHPRRSGRLNSSSPLPRQPRRRRMGM</sequence>
<proteinExistence type="predicted"/>
<organism evidence="2 3">
    <name type="scientific">Leucosporidium creatinivorum</name>
    <dbReference type="NCBI Taxonomy" id="106004"/>
    <lineage>
        <taxon>Eukaryota</taxon>
        <taxon>Fungi</taxon>
        <taxon>Dikarya</taxon>
        <taxon>Basidiomycota</taxon>
        <taxon>Pucciniomycotina</taxon>
        <taxon>Microbotryomycetes</taxon>
        <taxon>Leucosporidiales</taxon>
        <taxon>Leucosporidium</taxon>
    </lineage>
</organism>
<dbReference type="InParanoid" id="A0A1Y2F3I1"/>
<keyword evidence="3" id="KW-1185">Reference proteome</keyword>
<feature type="region of interest" description="Disordered" evidence="1">
    <location>
        <begin position="145"/>
        <end position="169"/>
    </location>
</feature>
<protein>
    <submittedName>
        <fullName evidence="2">Uncharacterized protein</fullName>
    </submittedName>
</protein>
<comment type="caution">
    <text evidence="2">The sequence shown here is derived from an EMBL/GenBank/DDBJ whole genome shotgun (WGS) entry which is preliminary data.</text>
</comment>
<evidence type="ECO:0000313" key="3">
    <source>
        <dbReference type="Proteomes" id="UP000193467"/>
    </source>
</evidence>
<feature type="compositionally biased region" description="Basic residues" evidence="1">
    <location>
        <begin position="48"/>
        <end position="58"/>
    </location>
</feature>
<feature type="region of interest" description="Disordered" evidence="1">
    <location>
        <begin position="1"/>
        <end position="83"/>
    </location>
</feature>
<accession>A0A1Y2F3I1</accession>
<evidence type="ECO:0000256" key="1">
    <source>
        <dbReference type="SAM" id="MobiDB-lite"/>
    </source>
</evidence>
<dbReference type="EMBL" id="MCGR01000029">
    <property type="protein sequence ID" value="ORY78419.1"/>
    <property type="molecule type" value="Genomic_DNA"/>
</dbReference>
<name>A0A1Y2F3I1_9BASI</name>
<evidence type="ECO:0000313" key="2">
    <source>
        <dbReference type="EMBL" id="ORY78419.1"/>
    </source>
</evidence>
<gene>
    <name evidence="2" type="ORF">BCR35DRAFT_305025</name>
</gene>